<dbReference type="HOGENOM" id="CLU_1992965_0_0_1"/>
<evidence type="ECO:0008006" key="4">
    <source>
        <dbReference type="Google" id="ProtNLM"/>
    </source>
</evidence>
<dbReference type="AlphaFoldDB" id="A0A0C9X5E4"/>
<dbReference type="Proteomes" id="UP000054477">
    <property type="component" value="Unassembled WGS sequence"/>
</dbReference>
<accession>A0A0C9X5E4</accession>
<organism evidence="2 3">
    <name type="scientific">Laccaria amethystina LaAM-08-1</name>
    <dbReference type="NCBI Taxonomy" id="1095629"/>
    <lineage>
        <taxon>Eukaryota</taxon>
        <taxon>Fungi</taxon>
        <taxon>Dikarya</taxon>
        <taxon>Basidiomycota</taxon>
        <taxon>Agaricomycotina</taxon>
        <taxon>Agaricomycetes</taxon>
        <taxon>Agaricomycetidae</taxon>
        <taxon>Agaricales</taxon>
        <taxon>Agaricineae</taxon>
        <taxon>Hydnangiaceae</taxon>
        <taxon>Laccaria</taxon>
    </lineage>
</organism>
<evidence type="ECO:0000313" key="3">
    <source>
        <dbReference type="Proteomes" id="UP000054477"/>
    </source>
</evidence>
<feature type="signal peptide" evidence="1">
    <location>
        <begin position="1"/>
        <end position="23"/>
    </location>
</feature>
<sequence>MNICRRWLQLAFWGLTSVSLVHSVTTPPLPQSFFFDWNAPGQPYPIPVTAQCESIHIVWQRSTATGFVPSLSSLPNECTISPQSEQCCSLLPSSLYIVSERPNTLPCHLYPHLQDLHRSDHHPRR</sequence>
<dbReference type="EMBL" id="KN838547">
    <property type="protein sequence ID" value="KIK07390.1"/>
    <property type="molecule type" value="Genomic_DNA"/>
</dbReference>
<keyword evidence="3" id="KW-1185">Reference proteome</keyword>
<reference evidence="2 3" key="1">
    <citation type="submission" date="2014-04" db="EMBL/GenBank/DDBJ databases">
        <authorList>
            <consortium name="DOE Joint Genome Institute"/>
            <person name="Kuo A."/>
            <person name="Kohler A."/>
            <person name="Nagy L.G."/>
            <person name="Floudas D."/>
            <person name="Copeland A."/>
            <person name="Barry K.W."/>
            <person name="Cichocki N."/>
            <person name="Veneault-Fourrey C."/>
            <person name="LaButti K."/>
            <person name="Lindquist E.A."/>
            <person name="Lipzen A."/>
            <person name="Lundell T."/>
            <person name="Morin E."/>
            <person name="Murat C."/>
            <person name="Sun H."/>
            <person name="Tunlid A."/>
            <person name="Henrissat B."/>
            <person name="Grigoriev I.V."/>
            <person name="Hibbett D.S."/>
            <person name="Martin F."/>
            <person name="Nordberg H.P."/>
            <person name="Cantor M.N."/>
            <person name="Hua S.X."/>
        </authorList>
    </citation>
    <scope>NUCLEOTIDE SEQUENCE [LARGE SCALE GENOMIC DNA]</scope>
    <source>
        <strain evidence="2 3">LaAM-08-1</strain>
    </source>
</reference>
<proteinExistence type="predicted"/>
<keyword evidence="1" id="KW-0732">Signal</keyword>
<evidence type="ECO:0000313" key="2">
    <source>
        <dbReference type="EMBL" id="KIK07390.1"/>
    </source>
</evidence>
<protein>
    <recommendedName>
        <fullName evidence="4">Hydrophobin</fullName>
    </recommendedName>
</protein>
<name>A0A0C9X5E4_9AGAR</name>
<feature type="chain" id="PRO_5002205700" description="Hydrophobin" evidence="1">
    <location>
        <begin position="24"/>
        <end position="125"/>
    </location>
</feature>
<gene>
    <name evidence="2" type="ORF">K443DRAFT_182203</name>
</gene>
<dbReference type="OrthoDB" id="2563021at2759"/>
<reference evidence="3" key="2">
    <citation type="submission" date="2015-01" db="EMBL/GenBank/DDBJ databases">
        <title>Evolutionary Origins and Diversification of the Mycorrhizal Mutualists.</title>
        <authorList>
            <consortium name="DOE Joint Genome Institute"/>
            <consortium name="Mycorrhizal Genomics Consortium"/>
            <person name="Kohler A."/>
            <person name="Kuo A."/>
            <person name="Nagy L.G."/>
            <person name="Floudas D."/>
            <person name="Copeland A."/>
            <person name="Barry K.W."/>
            <person name="Cichocki N."/>
            <person name="Veneault-Fourrey C."/>
            <person name="LaButti K."/>
            <person name="Lindquist E.A."/>
            <person name="Lipzen A."/>
            <person name="Lundell T."/>
            <person name="Morin E."/>
            <person name="Murat C."/>
            <person name="Riley R."/>
            <person name="Ohm R."/>
            <person name="Sun H."/>
            <person name="Tunlid A."/>
            <person name="Henrissat B."/>
            <person name="Grigoriev I.V."/>
            <person name="Hibbett D.S."/>
            <person name="Martin F."/>
        </authorList>
    </citation>
    <scope>NUCLEOTIDE SEQUENCE [LARGE SCALE GENOMIC DNA]</scope>
    <source>
        <strain evidence="3">LaAM-08-1</strain>
    </source>
</reference>
<evidence type="ECO:0000256" key="1">
    <source>
        <dbReference type="SAM" id="SignalP"/>
    </source>
</evidence>